<feature type="transmembrane region" description="Helical" evidence="1">
    <location>
        <begin position="158"/>
        <end position="177"/>
    </location>
</feature>
<dbReference type="EMBL" id="BMQJ01000006">
    <property type="protein sequence ID" value="GGP98446.1"/>
    <property type="molecule type" value="Genomic_DNA"/>
</dbReference>
<evidence type="ECO:0000313" key="3">
    <source>
        <dbReference type="EMBL" id="GGP98446.1"/>
    </source>
</evidence>
<keyword evidence="1" id="KW-1133">Transmembrane helix</keyword>
<dbReference type="InterPro" id="IPR003675">
    <property type="entry name" value="Rce1/LyrA-like_dom"/>
</dbReference>
<keyword evidence="1" id="KW-0812">Transmembrane</keyword>
<keyword evidence="1" id="KW-0472">Membrane</keyword>
<feature type="transmembrane region" description="Helical" evidence="1">
    <location>
        <begin position="6"/>
        <end position="22"/>
    </location>
</feature>
<comment type="caution">
    <text evidence="3">The sequence shown here is derived from an EMBL/GenBank/DDBJ whole genome shotgun (WGS) entry which is preliminary data.</text>
</comment>
<feature type="transmembrane region" description="Helical" evidence="1">
    <location>
        <begin position="183"/>
        <end position="201"/>
    </location>
</feature>
<dbReference type="Proteomes" id="UP000611554">
    <property type="component" value="Unassembled WGS sequence"/>
</dbReference>
<reference evidence="4" key="1">
    <citation type="journal article" date="2019" name="Int. J. Syst. Evol. Microbiol.">
        <title>The Global Catalogue of Microorganisms (GCM) 10K type strain sequencing project: providing services to taxonomists for standard genome sequencing and annotation.</title>
        <authorList>
            <consortium name="The Broad Institute Genomics Platform"/>
            <consortium name="The Broad Institute Genome Sequencing Center for Infectious Disease"/>
            <person name="Wu L."/>
            <person name="Ma J."/>
        </authorList>
    </citation>
    <scope>NUCLEOTIDE SEQUENCE [LARGE SCALE GENOMIC DNA]</scope>
    <source>
        <strain evidence="4">JCM 3115</strain>
    </source>
</reference>
<keyword evidence="4" id="KW-1185">Reference proteome</keyword>
<organism evidence="3 4">
    <name type="scientific">Streptosporangium pseudovulgare</name>
    <dbReference type="NCBI Taxonomy" id="35765"/>
    <lineage>
        <taxon>Bacteria</taxon>
        <taxon>Bacillati</taxon>
        <taxon>Actinomycetota</taxon>
        <taxon>Actinomycetes</taxon>
        <taxon>Streptosporangiales</taxon>
        <taxon>Streptosporangiaceae</taxon>
        <taxon>Streptosporangium</taxon>
    </lineage>
</organism>
<gene>
    <name evidence="3" type="ORF">GCM10010140_30820</name>
</gene>
<sequence length="240" mass="25100">MPSLVLAAALVVHLALVSPWLGRRSYARLERDRDRDGRALVRMFTAWTAELWALAAVALLVVGLSPEIDLAGVGLVLQADPATTAGMLVGAAIASAVAVLVAVRMNRAGRPVPGQAAFRAMLPRTPAERRGALVLSVSAGICEEIVYRGLLIALGTRVLGLPLPVAAGLALAVFVAGHLYQGWRGMAVVTLAGFGLTMLYLRTGNLLLPILLHAVVDIRSLLLVPAGKRDTLDGAATVRG</sequence>
<name>A0ABQ2QXT5_9ACTN</name>
<feature type="domain" description="CAAX prenyl protease 2/Lysostaphin resistance protein A-like" evidence="2">
    <location>
        <begin position="132"/>
        <end position="218"/>
    </location>
</feature>
<feature type="transmembrane region" description="Helical" evidence="1">
    <location>
        <begin position="84"/>
        <end position="103"/>
    </location>
</feature>
<dbReference type="RefSeq" id="WP_189247122.1">
    <property type="nucleotide sequence ID" value="NZ_BMQJ01000006.1"/>
</dbReference>
<protein>
    <recommendedName>
        <fullName evidence="2">CAAX prenyl protease 2/Lysostaphin resistance protein A-like domain-containing protein</fullName>
    </recommendedName>
</protein>
<evidence type="ECO:0000313" key="4">
    <source>
        <dbReference type="Proteomes" id="UP000611554"/>
    </source>
</evidence>
<evidence type="ECO:0000259" key="2">
    <source>
        <dbReference type="Pfam" id="PF02517"/>
    </source>
</evidence>
<dbReference type="Pfam" id="PF02517">
    <property type="entry name" value="Rce1-like"/>
    <property type="match status" value="1"/>
</dbReference>
<accession>A0ABQ2QXT5</accession>
<proteinExistence type="predicted"/>
<evidence type="ECO:0000256" key="1">
    <source>
        <dbReference type="SAM" id="Phobius"/>
    </source>
</evidence>
<feature type="transmembrane region" description="Helical" evidence="1">
    <location>
        <begin position="43"/>
        <end position="64"/>
    </location>
</feature>